<dbReference type="SUPFAM" id="SSF52833">
    <property type="entry name" value="Thioredoxin-like"/>
    <property type="match status" value="1"/>
</dbReference>
<dbReference type="AlphaFoldDB" id="A0AAU9JJG6"/>
<dbReference type="Proteomes" id="UP001162131">
    <property type="component" value="Unassembled WGS sequence"/>
</dbReference>
<comment type="caution">
    <text evidence="4">The sequence shown here is derived from an EMBL/GenBank/DDBJ whole genome shotgun (WGS) entry which is preliminary data.</text>
</comment>
<evidence type="ECO:0000256" key="3">
    <source>
        <dbReference type="ARBA" id="ARBA00023002"/>
    </source>
</evidence>
<accession>A0AAU9JJG6</accession>
<dbReference type="PANTHER" id="PTHR11592:SF78">
    <property type="entry name" value="GLUTATHIONE PEROXIDASE"/>
    <property type="match status" value="1"/>
</dbReference>
<keyword evidence="2" id="KW-0575">Peroxidase</keyword>
<evidence type="ECO:0000313" key="4">
    <source>
        <dbReference type="EMBL" id="CAG9325217.1"/>
    </source>
</evidence>
<dbReference type="PROSITE" id="PS51355">
    <property type="entry name" value="GLUTATHIONE_PEROXID_3"/>
    <property type="match status" value="1"/>
</dbReference>
<dbReference type="GO" id="GO:0006979">
    <property type="term" value="P:response to oxidative stress"/>
    <property type="evidence" value="ECO:0007669"/>
    <property type="project" value="InterPro"/>
</dbReference>
<name>A0AAU9JJG6_9CILI</name>
<keyword evidence="5" id="KW-1185">Reference proteome</keyword>
<gene>
    <name evidence="4" type="ORF">BSTOLATCC_MIC37963</name>
</gene>
<evidence type="ECO:0000313" key="5">
    <source>
        <dbReference type="Proteomes" id="UP001162131"/>
    </source>
</evidence>
<dbReference type="Gene3D" id="3.40.30.10">
    <property type="entry name" value="Glutaredoxin"/>
    <property type="match status" value="1"/>
</dbReference>
<evidence type="ECO:0000256" key="1">
    <source>
        <dbReference type="ARBA" id="ARBA00006926"/>
    </source>
</evidence>
<keyword evidence="3" id="KW-0560">Oxidoreductase</keyword>
<dbReference type="InterPro" id="IPR036249">
    <property type="entry name" value="Thioredoxin-like_sf"/>
</dbReference>
<comment type="similarity">
    <text evidence="1">Belongs to the glutathione peroxidase family.</text>
</comment>
<dbReference type="GO" id="GO:0004601">
    <property type="term" value="F:peroxidase activity"/>
    <property type="evidence" value="ECO:0007669"/>
    <property type="project" value="UniProtKB-KW"/>
</dbReference>
<dbReference type="InterPro" id="IPR000889">
    <property type="entry name" value="Glutathione_peroxidase"/>
</dbReference>
<evidence type="ECO:0000256" key="2">
    <source>
        <dbReference type="ARBA" id="ARBA00022559"/>
    </source>
</evidence>
<reference evidence="4" key="1">
    <citation type="submission" date="2021-09" db="EMBL/GenBank/DDBJ databases">
        <authorList>
            <consortium name="AG Swart"/>
            <person name="Singh M."/>
            <person name="Singh A."/>
            <person name="Seah K."/>
            <person name="Emmerich C."/>
        </authorList>
    </citation>
    <scope>NUCLEOTIDE SEQUENCE</scope>
    <source>
        <strain evidence="4">ATCC30299</strain>
    </source>
</reference>
<dbReference type="PANTHER" id="PTHR11592">
    <property type="entry name" value="GLUTATHIONE PEROXIDASE"/>
    <property type="match status" value="1"/>
</dbReference>
<proteinExistence type="inferred from homology"/>
<protein>
    <submittedName>
        <fullName evidence="4">Uncharacterized protein</fullName>
    </submittedName>
</protein>
<sequence length="88" mass="10259">MGLYKQKHESGHLKKQINVNFGEVEVNGKNACGLCRFLRKKSRLRGMLIGWNFGKFLLDREGYIVDYYGPTQEPLELEEKIIDLLSKR</sequence>
<organism evidence="4 5">
    <name type="scientific">Blepharisma stoltei</name>
    <dbReference type="NCBI Taxonomy" id="1481888"/>
    <lineage>
        <taxon>Eukaryota</taxon>
        <taxon>Sar</taxon>
        <taxon>Alveolata</taxon>
        <taxon>Ciliophora</taxon>
        <taxon>Postciliodesmatophora</taxon>
        <taxon>Heterotrichea</taxon>
        <taxon>Heterotrichida</taxon>
        <taxon>Blepharismidae</taxon>
        <taxon>Blepharisma</taxon>
    </lineage>
</organism>
<dbReference type="EMBL" id="CAJZBQ010000037">
    <property type="protein sequence ID" value="CAG9325217.1"/>
    <property type="molecule type" value="Genomic_DNA"/>
</dbReference>